<dbReference type="EMBL" id="RWGY01000009">
    <property type="protein sequence ID" value="TVU34689.1"/>
    <property type="molecule type" value="Genomic_DNA"/>
</dbReference>
<dbReference type="Gramene" id="TVU34689">
    <property type="protein sequence ID" value="TVU34689"/>
    <property type="gene ID" value="EJB05_16535"/>
</dbReference>
<dbReference type="Gene3D" id="2.40.70.10">
    <property type="entry name" value="Acid Proteases"/>
    <property type="match status" value="1"/>
</dbReference>
<proteinExistence type="predicted"/>
<keyword evidence="2" id="KW-1185">Reference proteome</keyword>
<name>A0A5J9VEX6_9POAL</name>
<feature type="non-terminal residue" evidence="1">
    <location>
        <position position="1"/>
    </location>
</feature>
<dbReference type="Proteomes" id="UP000324897">
    <property type="component" value="Unassembled WGS sequence"/>
</dbReference>
<dbReference type="InterPro" id="IPR021109">
    <property type="entry name" value="Peptidase_aspartic_dom_sf"/>
</dbReference>
<evidence type="ECO:0000313" key="1">
    <source>
        <dbReference type="EMBL" id="TVU34689.1"/>
    </source>
</evidence>
<evidence type="ECO:0000313" key="2">
    <source>
        <dbReference type="Proteomes" id="UP000324897"/>
    </source>
</evidence>
<organism evidence="1 2">
    <name type="scientific">Eragrostis curvula</name>
    <name type="common">weeping love grass</name>
    <dbReference type="NCBI Taxonomy" id="38414"/>
    <lineage>
        <taxon>Eukaryota</taxon>
        <taxon>Viridiplantae</taxon>
        <taxon>Streptophyta</taxon>
        <taxon>Embryophyta</taxon>
        <taxon>Tracheophyta</taxon>
        <taxon>Spermatophyta</taxon>
        <taxon>Magnoliopsida</taxon>
        <taxon>Liliopsida</taxon>
        <taxon>Poales</taxon>
        <taxon>Poaceae</taxon>
        <taxon>PACMAD clade</taxon>
        <taxon>Chloridoideae</taxon>
        <taxon>Eragrostideae</taxon>
        <taxon>Eragrostidinae</taxon>
        <taxon>Eragrostis</taxon>
    </lineage>
</organism>
<reference evidence="1 2" key="1">
    <citation type="journal article" date="2019" name="Sci. Rep.">
        <title>A high-quality genome of Eragrostis curvula grass provides insights into Poaceae evolution and supports new strategies to enhance forage quality.</title>
        <authorList>
            <person name="Carballo J."/>
            <person name="Santos B.A.C.M."/>
            <person name="Zappacosta D."/>
            <person name="Garbus I."/>
            <person name="Selva J.P."/>
            <person name="Gallo C.A."/>
            <person name="Diaz A."/>
            <person name="Albertini E."/>
            <person name="Caccamo M."/>
            <person name="Echenique V."/>
        </authorList>
    </citation>
    <scope>NUCLEOTIDE SEQUENCE [LARGE SCALE GENOMIC DNA]</scope>
    <source>
        <strain evidence="2">cv. Victoria</strain>
        <tissue evidence="1">Leaf</tissue>
    </source>
</reference>
<protein>
    <submittedName>
        <fullName evidence="1">Uncharacterized protein</fullName>
    </submittedName>
</protein>
<accession>A0A5J9VEX6</accession>
<comment type="caution">
    <text evidence="1">The sequence shown here is derived from an EMBL/GenBank/DDBJ whole genome shotgun (WGS) entry which is preliminary data.</text>
</comment>
<dbReference type="AlphaFoldDB" id="A0A5J9VEX6"/>
<gene>
    <name evidence="1" type="ORF">EJB05_16535</name>
</gene>
<sequence length="75" mass="8423">MCPCPSVHSTWTSTRAAAAWCLARSDVYRSFSQAYDKVMLGNKYNSRVKRVPAVRQFDLCYDVGYVLPAAARPAF</sequence>